<organism evidence="8 9">
    <name type="scientific">Clupea harengus</name>
    <name type="common">Atlantic herring</name>
    <dbReference type="NCBI Taxonomy" id="7950"/>
    <lineage>
        <taxon>Eukaryota</taxon>
        <taxon>Metazoa</taxon>
        <taxon>Chordata</taxon>
        <taxon>Craniata</taxon>
        <taxon>Vertebrata</taxon>
        <taxon>Euteleostomi</taxon>
        <taxon>Actinopterygii</taxon>
        <taxon>Neopterygii</taxon>
        <taxon>Teleostei</taxon>
        <taxon>Clupei</taxon>
        <taxon>Clupeiformes</taxon>
        <taxon>Clupeoidei</taxon>
        <taxon>Clupeidae</taxon>
        <taxon>Clupea</taxon>
    </lineage>
</organism>
<name>A0A6P3WCN1_CLUHA</name>
<dbReference type="PROSITE" id="PS50922">
    <property type="entry name" value="TLC"/>
    <property type="match status" value="1"/>
</dbReference>
<dbReference type="SMART" id="SM00724">
    <property type="entry name" value="TLC"/>
    <property type="match status" value="1"/>
</dbReference>
<evidence type="ECO:0000256" key="5">
    <source>
        <dbReference type="PROSITE-ProRule" id="PRU00205"/>
    </source>
</evidence>
<gene>
    <name evidence="9" type="primary">tlcd1</name>
</gene>
<feature type="domain" description="TLC" evidence="7">
    <location>
        <begin position="44"/>
        <end position="238"/>
    </location>
</feature>
<dbReference type="KEGG" id="char:105911021"/>
<dbReference type="GO" id="GO:0005886">
    <property type="term" value="C:plasma membrane"/>
    <property type="evidence" value="ECO:0007669"/>
    <property type="project" value="TreeGrafter"/>
</dbReference>
<accession>A0A6P3WCN1</accession>
<feature type="transmembrane region" description="Helical" evidence="6">
    <location>
        <begin position="210"/>
        <end position="230"/>
    </location>
</feature>
<dbReference type="PANTHER" id="PTHR13439:SF5">
    <property type="entry name" value="TLC DOMAIN-CONTAINING PROTEIN 1"/>
    <property type="match status" value="1"/>
</dbReference>
<dbReference type="Pfam" id="PF03798">
    <property type="entry name" value="TRAM_LAG1_CLN8"/>
    <property type="match status" value="1"/>
</dbReference>
<comment type="subcellular location">
    <subcellularLocation>
        <location evidence="1">Membrane</location>
        <topology evidence="1">Multi-pass membrane protein</topology>
    </subcellularLocation>
</comment>
<evidence type="ECO:0000256" key="3">
    <source>
        <dbReference type="ARBA" id="ARBA00022989"/>
    </source>
</evidence>
<evidence type="ECO:0000256" key="4">
    <source>
        <dbReference type="ARBA" id="ARBA00023136"/>
    </source>
</evidence>
<dbReference type="Proteomes" id="UP000515152">
    <property type="component" value="Chromosome 9"/>
</dbReference>
<evidence type="ECO:0000256" key="6">
    <source>
        <dbReference type="SAM" id="Phobius"/>
    </source>
</evidence>
<sequence length="258" mass="29734">MEALLPILQGHPGLSVVGFAMAFRCVHYLQRNLPVPKVVKNDAFRYWKWRNLSVSLVHSTLTGIWAVTCLVLEPKMLQNIFSFHTPASYLLVCVSSGYFVQDACDIILTGHARGSWEFLVHHFLVLGSFLYTLFTGHYVAGAVIALLVEINSVTLHTRLMLKLAGAQFTPLFSVNKLLNLFTYVCFRLSAQFYLTWFIMQNYSWLDHAGYFLVTMFLMNIMILIYFYRLIRADFFPRQKRHAEQNGTHSNNSTKFLND</sequence>
<evidence type="ECO:0000313" key="8">
    <source>
        <dbReference type="Proteomes" id="UP000515152"/>
    </source>
</evidence>
<dbReference type="PANTHER" id="PTHR13439">
    <property type="entry name" value="CT120 PROTEIN"/>
    <property type="match status" value="1"/>
</dbReference>
<dbReference type="GO" id="GO:0071709">
    <property type="term" value="P:membrane assembly"/>
    <property type="evidence" value="ECO:0007669"/>
    <property type="project" value="TreeGrafter"/>
</dbReference>
<keyword evidence="4 5" id="KW-0472">Membrane</keyword>
<evidence type="ECO:0000259" key="7">
    <source>
        <dbReference type="PROSITE" id="PS50922"/>
    </source>
</evidence>
<dbReference type="GeneID" id="105911021"/>
<dbReference type="RefSeq" id="XP_012695243.1">
    <property type="nucleotide sequence ID" value="XM_012839789.3"/>
</dbReference>
<protein>
    <submittedName>
        <fullName evidence="9">TLC domain-containing protein 1</fullName>
    </submittedName>
</protein>
<dbReference type="InterPro" id="IPR050846">
    <property type="entry name" value="TLCD"/>
</dbReference>
<dbReference type="CTD" id="116238"/>
<proteinExistence type="predicted"/>
<dbReference type="OrthoDB" id="10266980at2759"/>
<reference evidence="9" key="1">
    <citation type="submission" date="2025-08" db="UniProtKB">
        <authorList>
            <consortium name="RefSeq"/>
        </authorList>
    </citation>
    <scope>IDENTIFICATION</scope>
</reference>
<evidence type="ECO:0000313" key="9">
    <source>
        <dbReference type="RefSeq" id="XP_012695243.1"/>
    </source>
</evidence>
<dbReference type="AlphaFoldDB" id="A0A6P3WCN1"/>
<evidence type="ECO:0000256" key="2">
    <source>
        <dbReference type="ARBA" id="ARBA00022692"/>
    </source>
</evidence>
<feature type="transmembrane region" description="Helical" evidence="6">
    <location>
        <begin position="120"/>
        <end position="148"/>
    </location>
</feature>
<keyword evidence="3 6" id="KW-1133">Transmembrane helix</keyword>
<dbReference type="InterPro" id="IPR006634">
    <property type="entry name" value="TLC-dom"/>
</dbReference>
<dbReference type="GO" id="GO:0097035">
    <property type="term" value="P:regulation of membrane lipid distribution"/>
    <property type="evidence" value="ECO:0007669"/>
    <property type="project" value="TreeGrafter"/>
</dbReference>
<dbReference type="GO" id="GO:0007009">
    <property type="term" value="P:plasma membrane organization"/>
    <property type="evidence" value="ECO:0007669"/>
    <property type="project" value="TreeGrafter"/>
</dbReference>
<keyword evidence="2 5" id="KW-0812">Transmembrane</keyword>
<feature type="transmembrane region" description="Helical" evidence="6">
    <location>
        <begin position="177"/>
        <end position="198"/>
    </location>
</feature>
<keyword evidence="8" id="KW-1185">Reference proteome</keyword>
<evidence type="ECO:0000256" key="1">
    <source>
        <dbReference type="ARBA" id="ARBA00004141"/>
    </source>
</evidence>
<dbReference type="GO" id="GO:0055091">
    <property type="term" value="P:phospholipid homeostasis"/>
    <property type="evidence" value="ECO:0007669"/>
    <property type="project" value="TreeGrafter"/>
</dbReference>